<dbReference type="InterPro" id="IPR013107">
    <property type="entry name" value="Acyl-CoA_DH_C"/>
</dbReference>
<dbReference type="PANTHER" id="PTHR48083">
    <property type="entry name" value="MEDIUM-CHAIN SPECIFIC ACYL-COA DEHYDROGENASE, MITOCHONDRIAL-RELATED"/>
    <property type="match status" value="1"/>
</dbReference>
<dbReference type="EMBL" id="AP019376">
    <property type="protein sequence ID" value="BBH86187.1"/>
    <property type="molecule type" value="Genomic_DNA"/>
</dbReference>
<dbReference type="PANTHER" id="PTHR48083:SF19">
    <property type="entry name" value="FLAVIN-DEPENDENT MONOOXYGENASE, OXYGENASE SUBUNIT HSAA"/>
    <property type="match status" value="1"/>
</dbReference>
<sequence>MTEAIDQEITDIVKGVQALLPIIQAHREQSEQQRKLAQEIVQAFLESRLVRLLMPAQWGGHELSLDALAATMTELARADASAGWCCSLYCIHSCLLALFPQQAQRDVWEAQPDTLLAASFAPHGTARQVKGGYQISGAWPWASGVDYCSWAILNAALGQDHPQGSAFFLVPRHDFLIEDTWHVCGLSGSGSKTIVLHEAFVPEYRQLPYTDFLSTHTPGSQLYTAPLYHLPHSIAFPIALIAPILGATTGAYEQWREALEEGQTLFTRQRVANLTHVQIRVAEISVQLDSARLLLQRGLDTIRTGGPFSSHQIARQQRDYAWIAHLCRQTVEQMYITSGGSAIFTSNPLQRYWRDVHAMTAHAVLNFETAGTRFGHLELDPMLH</sequence>
<feature type="domain" description="Acyl-CoA dehydrogenase/oxidase N-terminal" evidence="3">
    <location>
        <begin position="24"/>
        <end position="108"/>
    </location>
</feature>
<reference evidence="5" key="1">
    <citation type="submission" date="2018-12" db="EMBL/GenBank/DDBJ databases">
        <title>Novel natural products biosynthetic potential of the class Ktedonobacteria.</title>
        <authorList>
            <person name="Zheng Y."/>
            <person name="Saitou A."/>
            <person name="Wang C.M."/>
            <person name="Toyoda A."/>
            <person name="Minakuchi Y."/>
            <person name="Sekiguchi Y."/>
            <person name="Ueda K."/>
            <person name="Takano H."/>
            <person name="Sakai Y."/>
            <person name="Yokota A."/>
            <person name="Yabe S."/>
        </authorList>
    </citation>
    <scope>NUCLEOTIDE SEQUENCE</scope>
    <source>
        <strain evidence="5">COM3</strain>
    </source>
</reference>
<evidence type="ECO:0000259" key="4">
    <source>
        <dbReference type="Pfam" id="PF08028"/>
    </source>
</evidence>
<dbReference type="Gene3D" id="1.20.140.10">
    <property type="entry name" value="Butyryl-CoA Dehydrogenase, subunit A, domain 3"/>
    <property type="match status" value="1"/>
</dbReference>
<dbReference type="GO" id="GO:0005737">
    <property type="term" value="C:cytoplasm"/>
    <property type="evidence" value="ECO:0007669"/>
    <property type="project" value="TreeGrafter"/>
</dbReference>
<accession>A0A455SCL1</accession>
<dbReference type="InterPro" id="IPR046373">
    <property type="entry name" value="Acyl-CoA_Oxase/DH_mid-dom_sf"/>
</dbReference>
<dbReference type="Pfam" id="PF02771">
    <property type="entry name" value="Acyl-CoA_dh_N"/>
    <property type="match status" value="1"/>
</dbReference>
<dbReference type="InterPro" id="IPR050741">
    <property type="entry name" value="Acyl-CoA_dehydrogenase"/>
</dbReference>
<comment type="similarity">
    <text evidence="2">Belongs to the HpaH/HsaA monooxygenase family.</text>
</comment>
<dbReference type="Pfam" id="PF08028">
    <property type="entry name" value="Acyl-CoA_dh_2"/>
    <property type="match status" value="1"/>
</dbReference>
<keyword evidence="1" id="KW-0560">Oxidoreductase</keyword>
<dbReference type="Gene3D" id="2.40.110.10">
    <property type="entry name" value="Butyryl-CoA Dehydrogenase, subunit A, domain 2"/>
    <property type="match status" value="1"/>
</dbReference>
<dbReference type="InterPro" id="IPR009100">
    <property type="entry name" value="AcylCoA_DH/oxidase_NM_dom_sf"/>
</dbReference>
<evidence type="ECO:0000256" key="1">
    <source>
        <dbReference type="ARBA" id="ARBA00023002"/>
    </source>
</evidence>
<name>A0A455SCL1_9CHLR</name>
<feature type="domain" description="Acyl-CoA dehydrogenase C-terminal" evidence="4">
    <location>
        <begin position="241"/>
        <end position="366"/>
    </location>
</feature>
<protein>
    <recommendedName>
        <fullName evidence="6">Acyl-CoA dehydrogenase</fullName>
    </recommendedName>
</protein>
<dbReference type="PIRSF" id="PIRSF016578">
    <property type="entry name" value="HsaA"/>
    <property type="match status" value="1"/>
</dbReference>
<evidence type="ECO:0008006" key="6">
    <source>
        <dbReference type="Google" id="ProtNLM"/>
    </source>
</evidence>
<dbReference type="GO" id="GO:0003995">
    <property type="term" value="F:acyl-CoA dehydrogenase activity"/>
    <property type="evidence" value="ECO:0007669"/>
    <property type="project" value="TreeGrafter"/>
</dbReference>
<dbReference type="GO" id="GO:0033539">
    <property type="term" value="P:fatty acid beta-oxidation using acyl-CoA dehydrogenase"/>
    <property type="evidence" value="ECO:0007669"/>
    <property type="project" value="TreeGrafter"/>
</dbReference>
<proteinExistence type="inferred from homology"/>
<dbReference type="InterPro" id="IPR013786">
    <property type="entry name" value="AcylCoA_DH/ox_N"/>
</dbReference>
<dbReference type="AlphaFoldDB" id="A0A455SCL1"/>
<dbReference type="GO" id="GO:0016712">
    <property type="term" value="F:oxidoreductase activity, acting on paired donors, with incorporation or reduction of molecular oxygen, reduced flavin or flavoprotein as one donor, and incorporation of one atom of oxygen"/>
    <property type="evidence" value="ECO:0007669"/>
    <property type="project" value="TreeGrafter"/>
</dbReference>
<organism evidence="5">
    <name type="scientific">Thermosporothrix sp. COM3</name>
    <dbReference type="NCBI Taxonomy" id="2490863"/>
    <lineage>
        <taxon>Bacteria</taxon>
        <taxon>Bacillati</taxon>
        <taxon>Chloroflexota</taxon>
        <taxon>Ktedonobacteria</taxon>
        <taxon>Ktedonobacterales</taxon>
        <taxon>Thermosporotrichaceae</taxon>
        <taxon>Thermosporothrix</taxon>
    </lineage>
</organism>
<evidence type="ECO:0000259" key="3">
    <source>
        <dbReference type="Pfam" id="PF02771"/>
    </source>
</evidence>
<dbReference type="SUPFAM" id="SSF47203">
    <property type="entry name" value="Acyl-CoA dehydrogenase C-terminal domain-like"/>
    <property type="match status" value="1"/>
</dbReference>
<dbReference type="InterPro" id="IPR037069">
    <property type="entry name" value="AcylCoA_DH/ox_N_sf"/>
</dbReference>
<dbReference type="SUPFAM" id="SSF56645">
    <property type="entry name" value="Acyl-CoA dehydrogenase NM domain-like"/>
    <property type="match status" value="1"/>
</dbReference>
<dbReference type="Gene3D" id="1.10.540.10">
    <property type="entry name" value="Acyl-CoA dehydrogenase/oxidase, N-terminal domain"/>
    <property type="match status" value="1"/>
</dbReference>
<gene>
    <name evidence="5" type="ORF">KTC_09380</name>
</gene>
<evidence type="ECO:0000313" key="5">
    <source>
        <dbReference type="EMBL" id="BBH86187.1"/>
    </source>
</evidence>
<dbReference type="InterPro" id="IPR036250">
    <property type="entry name" value="AcylCo_DH-like_C"/>
</dbReference>
<evidence type="ECO:0000256" key="2">
    <source>
        <dbReference type="ARBA" id="ARBA00049661"/>
    </source>
</evidence>
<dbReference type="GO" id="GO:0050660">
    <property type="term" value="F:flavin adenine dinucleotide binding"/>
    <property type="evidence" value="ECO:0007669"/>
    <property type="project" value="InterPro"/>
</dbReference>